<comment type="caution">
    <text evidence="1">The sequence shown here is derived from an EMBL/GenBank/DDBJ whole genome shotgun (WGS) entry which is preliminary data.</text>
</comment>
<proteinExistence type="predicted"/>
<evidence type="ECO:0000313" key="1">
    <source>
        <dbReference type="EMBL" id="KAI8017864.1"/>
    </source>
</evidence>
<accession>A0ACC0HWF3</accession>
<reference evidence="1 2" key="1">
    <citation type="journal article" date="2022" name="Plant J.">
        <title>Chromosome-level genome of Camellia lanceoleosa provides a valuable resource for understanding genome evolution and self-incompatibility.</title>
        <authorList>
            <person name="Gong W."/>
            <person name="Xiao S."/>
            <person name="Wang L."/>
            <person name="Liao Z."/>
            <person name="Chang Y."/>
            <person name="Mo W."/>
            <person name="Hu G."/>
            <person name="Li W."/>
            <person name="Zhao G."/>
            <person name="Zhu H."/>
            <person name="Hu X."/>
            <person name="Ji K."/>
            <person name="Xiang X."/>
            <person name="Song Q."/>
            <person name="Yuan D."/>
            <person name="Jin S."/>
            <person name="Zhang L."/>
        </authorList>
    </citation>
    <scope>NUCLEOTIDE SEQUENCE [LARGE SCALE GENOMIC DNA]</scope>
    <source>
        <strain evidence="1">SQ_2022a</strain>
    </source>
</reference>
<organism evidence="1 2">
    <name type="scientific">Camellia lanceoleosa</name>
    <dbReference type="NCBI Taxonomy" id="1840588"/>
    <lineage>
        <taxon>Eukaryota</taxon>
        <taxon>Viridiplantae</taxon>
        <taxon>Streptophyta</taxon>
        <taxon>Embryophyta</taxon>
        <taxon>Tracheophyta</taxon>
        <taxon>Spermatophyta</taxon>
        <taxon>Magnoliopsida</taxon>
        <taxon>eudicotyledons</taxon>
        <taxon>Gunneridae</taxon>
        <taxon>Pentapetalae</taxon>
        <taxon>asterids</taxon>
        <taxon>Ericales</taxon>
        <taxon>Theaceae</taxon>
        <taxon>Camellia</taxon>
    </lineage>
</organism>
<evidence type="ECO:0000313" key="2">
    <source>
        <dbReference type="Proteomes" id="UP001060215"/>
    </source>
</evidence>
<sequence length="102" mass="11726">MEFEYLDLDIHENLYQLVKYSCGEICTIEQLNKVVKIWKTFLELMLRVHSRPKEAEDMEDVVKDKNHISQSGTANVGESNGSPIGGTTVITTKKIKSIQKWR</sequence>
<name>A0ACC0HWF3_9ERIC</name>
<dbReference type="Proteomes" id="UP001060215">
    <property type="component" value="Chromosome 2"/>
</dbReference>
<keyword evidence="2" id="KW-1185">Reference proteome</keyword>
<gene>
    <name evidence="1" type="ORF">LOK49_LG04G03594</name>
</gene>
<dbReference type="EMBL" id="CM045759">
    <property type="protein sequence ID" value="KAI8017864.1"/>
    <property type="molecule type" value="Genomic_DNA"/>
</dbReference>
<protein>
    <submittedName>
        <fullName evidence="1">Paired amphipathic helix protein Sin3-like 4</fullName>
    </submittedName>
</protein>